<comment type="caution">
    <text evidence="1">The sequence shown here is derived from an EMBL/GenBank/DDBJ whole genome shotgun (WGS) entry which is preliminary data.</text>
</comment>
<organism evidence="1">
    <name type="scientific">marine sediment metagenome</name>
    <dbReference type="NCBI Taxonomy" id="412755"/>
    <lineage>
        <taxon>unclassified sequences</taxon>
        <taxon>metagenomes</taxon>
        <taxon>ecological metagenomes</taxon>
    </lineage>
</organism>
<proteinExistence type="predicted"/>
<name>X1B0L7_9ZZZZ</name>
<feature type="non-terminal residue" evidence="1">
    <location>
        <position position="53"/>
    </location>
</feature>
<dbReference type="EMBL" id="BART01013200">
    <property type="protein sequence ID" value="GAG89269.1"/>
    <property type="molecule type" value="Genomic_DNA"/>
</dbReference>
<reference evidence="1" key="1">
    <citation type="journal article" date="2014" name="Front. Microbiol.">
        <title>High frequency of phylogenetically diverse reductive dehalogenase-homologous genes in deep subseafloor sedimentary metagenomes.</title>
        <authorList>
            <person name="Kawai M."/>
            <person name="Futagami T."/>
            <person name="Toyoda A."/>
            <person name="Takaki Y."/>
            <person name="Nishi S."/>
            <person name="Hori S."/>
            <person name="Arai W."/>
            <person name="Tsubouchi T."/>
            <person name="Morono Y."/>
            <person name="Uchiyama I."/>
            <person name="Ito T."/>
            <person name="Fujiyama A."/>
            <person name="Inagaki F."/>
            <person name="Takami H."/>
        </authorList>
    </citation>
    <scope>NUCLEOTIDE SEQUENCE</scope>
    <source>
        <strain evidence="1">Expedition CK06-06</strain>
    </source>
</reference>
<sequence length="53" mass="6396">MEKENRELLEKQLKFLKLLLKYRKVSKLLSTFLIPFETFVQRDGRIRRANSGL</sequence>
<gene>
    <name evidence="1" type="ORF">S01H4_27136</name>
</gene>
<protein>
    <submittedName>
        <fullName evidence="1">Uncharacterized protein</fullName>
    </submittedName>
</protein>
<evidence type="ECO:0000313" key="1">
    <source>
        <dbReference type="EMBL" id="GAG89269.1"/>
    </source>
</evidence>
<dbReference type="AlphaFoldDB" id="X1B0L7"/>
<accession>X1B0L7</accession>
<dbReference type="Gene3D" id="1.20.1060.10">
    <property type="entry name" value="Taq DNA Polymerase, Chain T, domain 4"/>
    <property type="match status" value="1"/>
</dbReference>